<feature type="compositionally biased region" description="Basic residues" evidence="1">
    <location>
        <begin position="71"/>
        <end position="81"/>
    </location>
</feature>
<accession>A0AA38GLM2</accession>
<comment type="caution">
    <text evidence="2">The sequence shown here is derived from an EMBL/GenBank/DDBJ whole genome shotgun (WGS) entry which is preliminary data.</text>
</comment>
<evidence type="ECO:0000313" key="3">
    <source>
        <dbReference type="Proteomes" id="UP000824469"/>
    </source>
</evidence>
<sequence length="88" mass="10093">MDTNRPVRPKSSQGALCQMGQRDARDADRRRSRKPTSSSATCHRPNEGQREAHFGRIGEFMSQTVWDIRDKKTRRARKSRQGRGPINA</sequence>
<name>A0AA38GLM2_TAXCH</name>
<gene>
    <name evidence="2" type="ORF">KI387_043924</name>
</gene>
<proteinExistence type="predicted"/>
<evidence type="ECO:0000313" key="2">
    <source>
        <dbReference type="EMBL" id="KAH9323983.1"/>
    </source>
</evidence>
<feature type="compositionally biased region" description="Basic and acidic residues" evidence="1">
    <location>
        <begin position="44"/>
        <end position="56"/>
    </location>
</feature>
<dbReference type="EMBL" id="JAHRHJ020000003">
    <property type="protein sequence ID" value="KAH9323983.1"/>
    <property type="molecule type" value="Genomic_DNA"/>
</dbReference>
<organism evidence="2 3">
    <name type="scientific">Taxus chinensis</name>
    <name type="common">Chinese yew</name>
    <name type="synonym">Taxus wallichiana var. chinensis</name>
    <dbReference type="NCBI Taxonomy" id="29808"/>
    <lineage>
        <taxon>Eukaryota</taxon>
        <taxon>Viridiplantae</taxon>
        <taxon>Streptophyta</taxon>
        <taxon>Embryophyta</taxon>
        <taxon>Tracheophyta</taxon>
        <taxon>Spermatophyta</taxon>
        <taxon>Pinopsida</taxon>
        <taxon>Pinidae</taxon>
        <taxon>Conifers II</taxon>
        <taxon>Cupressales</taxon>
        <taxon>Taxaceae</taxon>
        <taxon>Taxus</taxon>
    </lineage>
</organism>
<feature type="region of interest" description="Disordered" evidence="1">
    <location>
        <begin position="1"/>
        <end position="88"/>
    </location>
</feature>
<evidence type="ECO:0000256" key="1">
    <source>
        <dbReference type="SAM" id="MobiDB-lite"/>
    </source>
</evidence>
<keyword evidence="3" id="KW-1185">Reference proteome</keyword>
<dbReference type="AlphaFoldDB" id="A0AA38GLM2"/>
<reference evidence="2 3" key="1">
    <citation type="journal article" date="2021" name="Nat. Plants">
        <title>The Taxus genome provides insights into paclitaxel biosynthesis.</title>
        <authorList>
            <person name="Xiong X."/>
            <person name="Gou J."/>
            <person name="Liao Q."/>
            <person name="Li Y."/>
            <person name="Zhou Q."/>
            <person name="Bi G."/>
            <person name="Li C."/>
            <person name="Du R."/>
            <person name="Wang X."/>
            <person name="Sun T."/>
            <person name="Guo L."/>
            <person name="Liang H."/>
            <person name="Lu P."/>
            <person name="Wu Y."/>
            <person name="Zhang Z."/>
            <person name="Ro D.K."/>
            <person name="Shang Y."/>
            <person name="Huang S."/>
            <person name="Yan J."/>
        </authorList>
    </citation>
    <scope>NUCLEOTIDE SEQUENCE [LARGE SCALE GENOMIC DNA]</scope>
    <source>
        <strain evidence="2">Ta-2019</strain>
    </source>
</reference>
<dbReference type="Proteomes" id="UP000824469">
    <property type="component" value="Unassembled WGS sequence"/>
</dbReference>
<protein>
    <submittedName>
        <fullName evidence="2">Uncharacterized protein</fullName>
    </submittedName>
</protein>